<evidence type="ECO:0000256" key="3">
    <source>
        <dbReference type="ARBA" id="ARBA00022729"/>
    </source>
</evidence>
<dbReference type="AlphaFoldDB" id="A0A512BDH9"/>
<sequence length="788" mass="90470">MFHYGAAYKFLIPVLVIMLLASCTVVKNYPANTPFVFKNKINVTGEISKDEKNRLQTELYNYWDDSLKVNSILQFGVRTVIKNPNVFDSADINRSVVFMNSFLTAQGYYNSLITPQTPIVDTVEDQYRTTVEMDISVNKSLKIDSVAYDTSFLPELRKLALENKEESRLIKNKPFTQAVVSGELDRLVALFRKNGFYRFTRENLYAEVDTTDISLLEVTLDPFEQARKISESIEKRKQNPTINITIKPDVSADSNAFRKYYTGKIFYYPQTLINQPLDSVLNKDFPLVTNQREFTLKQETQMVIMRPLREHTYLKEGTIYNEESYYKTINAFSQLGPWSQVDVRAIPRTDSASILDFHFFLTPASKYSFGYDFEVSRNSGSIYSSNLLGITNVLTLRNRNLWKRAVQSSTNVRAGVELGFTDTAVLQTIQASVSQTFSIPRFITPFKITGVKSLDDYKTVINLNASYTDRRNFFRLRSAVASWGYEWRKNNHVWLYRPLNIELYSLDTLSGLLAAFEKNPFLRTAFNTGYVISQNITYSITFTNPRHPNVTNNLRISAEEAGGLMGRFVGLRNKIYQYLKFESEFSQVKQWRKTSFAYRLFGGIGYNYSNDPVIGQSLPFFKQFAAGGPNSMRAWGLRQLGLGSSLASDTSTGFRDRFGDIQLEADFEYRFPITTIGGVKINSALFADVGNIWNLKNIVENPESKLTLDRLGRDIAIAAGTGLRFDFNYFLVRFDFAYKVKDPARRSNNGWMSISDFEWRNREYVKYINGRELKRNNFAFQLGIGLPF</sequence>
<dbReference type="EMBL" id="BJYT01000008">
    <property type="protein sequence ID" value="GEO09994.1"/>
    <property type="molecule type" value="Genomic_DNA"/>
</dbReference>
<evidence type="ECO:0000256" key="5">
    <source>
        <dbReference type="ARBA" id="ARBA00023237"/>
    </source>
</evidence>
<evidence type="ECO:0000313" key="7">
    <source>
        <dbReference type="EMBL" id="GEO09994.1"/>
    </source>
</evidence>
<keyword evidence="4" id="KW-0472">Membrane</keyword>
<gene>
    <name evidence="7" type="ORF">SAE01_24900</name>
</gene>
<dbReference type="Proteomes" id="UP000321513">
    <property type="component" value="Unassembled WGS sequence"/>
</dbReference>
<dbReference type="GO" id="GO:0019867">
    <property type="term" value="C:outer membrane"/>
    <property type="evidence" value="ECO:0007669"/>
    <property type="project" value="InterPro"/>
</dbReference>
<evidence type="ECO:0000259" key="6">
    <source>
        <dbReference type="Pfam" id="PF01103"/>
    </source>
</evidence>
<dbReference type="InterPro" id="IPR000184">
    <property type="entry name" value="Bac_surfAg_D15"/>
</dbReference>
<evidence type="ECO:0000256" key="4">
    <source>
        <dbReference type="ARBA" id="ARBA00023136"/>
    </source>
</evidence>
<feature type="domain" description="Bacterial surface antigen (D15)" evidence="6">
    <location>
        <begin position="576"/>
        <end position="776"/>
    </location>
</feature>
<proteinExistence type="predicted"/>
<keyword evidence="8" id="KW-1185">Reference proteome</keyword>
<keyword evidence="3" id="KW-0732">Signal</keyword>
<dbReference type="PANTHER" id="PTHR12815">
    <property type="entry name" value="SORTING AND ASSEMBLY MACHINERY SAMM50 PROTEIN FAMILY MEMBER"/>
    <property type="match status" value="1"/>
</dbReference>
<comment type="subcellular location">
    <subcellularLocation>
        <location evidence="1">Membrane</location>
    </subcellularLocation>
</comment>
<reference evidence="7 8" key="1">
    <citation type="submission" date="2019-07" db="EMBL/GenBank/DDBJ databases">
        <title>Whole genome shotgun sequence of Segetibacter aerophilus NBRC 106135.</title>
        <authorList>
            <person name="Hosoyama A."/>
            <person name="Uohara A."/>
            <person name="Ohji S."/>
            <person name="Ichikawa N."/>
        </authorList>
    </citation>
    <scope>NUCLEOTIDE SEQUENCE [LARGE SCALE GENOMIC DNA]</scope>
    <source>
        <strain evidence="7 8">NBRC 106135</strain>
    </source>
</reference>
<dbReference type="OrthoDB" id="9814535at2"/>
<accession>A0A512BDH9</accession>
<dbReference type="InterPro" id="IPR039910">
    <property type="entry name" value="D15-like"/>
</dbReference>
<evidence type="ECO:0000256" key="1">
    <source>
        <dbReference type="ARBA" id="ARBA00004370"/>
    </source>
</evidence>
<evidence type="ECO:0000313" key="8">
    <source>
        <dbReference type="Proteomes" id="UP000321513"/>
    </source>
</evidence>
<dbReference type="PANTHER" id="PTHR12815:SF47">
    <property type="entry name" value="TRANSLOCATION AND ASSEMBLY MODULE SUBUNIT TAMA"/>
    <property type="match status" value="1"/>
</dbReference>
<dbReference type="Gene3D" id="2.40.160.50">
    <property type="entry name" value="membrane protein fhac: a member of the omp85/tpsb transporter family"/>
    <property type="match status" value="1"/>
</dbReference>
<keyword evidence="5" id="KW-0998">Cell outer membrane</keyword>
<organism evidence="7 8">
    <name type="scientific">Segetibacter aerophilus</name>
    <dbReference type="NCBI Taxonomy" id="670293"/>
    <lineage>
        <taxon>Bacteria</taxon>
        <taxon>Pseudomonadati</taxon>
        <taxon>Bacteroidota</taxon>
        <taxon>Chitinophagia</taxon>
        <taxon>Chitinophagales</taxon>
        <taxon>Chitinophagaceae</taxon>
        <taxon>Segetibacter</taxon>
    </lineage>
</organism>
<protein>
    <submittedName>
        <fullName evidence="7">Membrane protein</fullName>
    </submittedName>
</protein>
<evidence type="ECO:0000256" key="2">
    <source>
        <dbReference type="ARBA" id="ARBA00022692"/>
    </source>
</evidence>
<dbReference type="RefSeq" id="WP_147204105.1">
    <property type="nucleotide sequence ID" value="NZ_BJYT01000008.1"/>
</dbReference>
<dbReference type="Pfam" id="PF01103">
    <property type="entry name" value="Omp85"/>
    <property type="match status" value="1"/>
</dbReference>
<keyword evidence="2" id="KW-0812">Transmembrane</keyword>
<comment type="caution">
    <text evidence="7">The sequence shown here is derived from an EMBL/GenBank/DDBJ whole genome shotgun (WGS) entry which is preliminary data.</text>
</comment>
<name>A0A512BDH9_9BACT</name>